<comment type="caution">
    <text evidence="3">The sequence shown here is derived from an EMBL/GenBank/DDBJ whole genome shotgun (WGS) entry which is preliminary data.</text>
</comment>
<dbReference type="GO" id="GO:0051213">
    <property type="term" value="F:dioxygenase activity"/>
    <property type="evidence" value="ECO:0007669"/>
    <property type="project" value="UniProtKB-KW"/>
</dbReference>
<dbReference type="GO" id="GO:0004493">
    <property type="term" value="F:methylmalonyl-CoA epimerase activity"/>
    <property type="evidence" value="ECO:0007669"/>
    <property type="project" value="TreeGrafter"/>
</dbReference>
<dbReference type="SUPFAM" id="SSF54593">
    <property type="entry name" value="Glyoxalase/Bleomycin resistance protein/Dihydroxybiphenyl dioxygenase"/>
    <property type="match status" value="1"/>
</dbReference>
<dbReference type="Gene3D" id="3.10.180.10">
    <property type="entry name" value="2,3-Dihydroxybiphenyl 1,2-Dioxygenase, domain 1"/>
    <property type="match status" value="1"/>
</dbReference>
<dbReference type="GO" id="GO:0046491">
    <property type="term" value="P:L-methylmalonyl-CoA metabolic process"/>
    <property type="evidence" value="ECO:0007669"/>
    <property type="project" value="TreeGrafter"/>
</dbReference>
<keyword evidence="3" id="KW-0560">Oxidoreductase</keyword>
<evidence type="ECO:0000259" key="2">
    <source>
        <dbReference type="PROSITE" id="PS51819"/>
    </source>
</evidence>
<keyword evidence="3" id="KW-0223">Dioxygenase</keyword>
<evidence type="ECO:0000256" key="1">
    <source>
        <dbReference type="ARBA" id="ARBA00022723"/>
    </source>
</evidence>
<dbReference type="InterPro" id="IPR029068">
    <property type="entry name" value="Glyas_Bleomycin-R_OHBP_Dase"/>
</dbReference>
<keyword evidence="1" id="KW-0479">Metal-binding</keyword>
<name>A0A2G6K8S3_9BACT</name>
<dbReference type="GO" id="GO:0046872">
    <property type="term" value="F:metal ion binding"/>
    <property type="evidence" value="ECO:0007669"/>
    <property type="project" value="UniProtKB-KW"/>
</dbReference>
<evidence type="ECO:0000313" key="4">
    <source>
        <dbReference type="Proteomes" id="UP000230821"/>
    </source>
</evidence>
<dbReference type="PANTHER" id="PTHR43048">
    <property type="entry name" value="METHYLMALONYL-COA EPIMERASE"/>
    <property type="match status" value="1"/>
</dbReference>
<dbReference type="Proteomes" id="UP000230821">
    <property type="component" value="Unassembled WGS sequence"/>
</dbReference>
<feature type="domain" description="VOC" evidence="2">
    <location>
        <begin position="14"/>
        <end position="144"/>
    </location>
</feature>
<evidence type="ECO:0000313" key="3">
    <source>
        <dbReference type="EMBL" id="PIE31179.1"/>
    </source>
</evidence>
<dbReference type="InterPro" id="IPR037523">
    <property type="entry name" value="VOC_core"/>
</dbReference>
<sequence>MKAEKGILQGNLGDVQHLGIPVQDVAAAKAWYVNNLGFEIAHETSIPTAEGNVEIAFLSLGALTMEFYQPAGQEAKEIASRQDGHIDHIALHVADVEQAYKDVKAAGLTPLEDAPVFLNTLYERGVKYFNVRGPNGEKVEFNQIL</sequence>
<organism evidence="3 4">
    <name type="scientific">candidate division KSB3 bacterium</name>
    <dbReference type="NCBI Taxonomy" id="2044937"/>
    <lineage>
        <taxon>Bacteria</taxon>
        <taxon>candidate division KSB3</taxon>
    </lineage>
</organism>
<dbReference type="InterPro" id="IPR051785">
    <property type="entry name" value="MMCE/EMCE_epimerase"/>
</dbReference>
<gene>
    <name evidence="3" type="ORF">CSA56_19110</name>
</gene>
<dbReference type="AlphaFoldDB" id="A0A2G6K8S3"/>
<accession>A0A2G6K8S3</accession>
<dbReference type="EMBL" id="PDSK01000174">
    <property type="protein sequence ID" value="PIE31179.1"/>
    <property type="molecule type" value="Genomic_DNA"/>
</dbReference>
<dbReference type="PROSITE" id="PS51819">
    <property type="entry name" value="VOC"/>
    <property type="match status" value="1"/>
</dbReference>
<proteinExistence type="predicted"/>
<protein>
    <submittedName>
        <fullName evidence="3">Glyoxalase/bleomycin resistance/extradiol dioxygenase family protein</fullName>
    </submittedName>
</protein>
<dbReference type="InterPro" id="IPR004360">
    <property type="entry name" value="Glyas_Fos-R_dOase_dom"/>
</dbReference>
<reference evidence="3 4" key="1">
    <citation type="submission" date="2017-10" db="EMBL/GenBank/DDBJ databases">
        <title>Novel microbial diversity and functional potential in the marine mammal oral microbiome.</title>
        <authorList>
            <person name="Dudek N.K."/>
            <person name="Sun C.L."/>
            <person name="Burstein D."/>
            <person name="Kantor R.S."/>
            <person name="Aliaga Goltsman D.S."/>
            <person name="Bik E.M."/>
            <person name="Thomas B.C."/>
            <person name="Banfield J.F."/>
            <person name="Relman D.A."/>
        </authorList>
    </citation>
    <scope>NUCLEOTIDE SEQUENCE [LARGE SCALE GENOMIC DNA]</scope>
    <source>
        <strain evidence="3">DOLJORAL78_47_16</strain>
    </source>
</reference>
<dbReference type="PANTHER" id="PTHR43048:SF3">
    <property type="entry name" value="METHYLMALONYL-COA EPIMERASE, MITOCHONDRIAL"/>
    <property type="match status" value="1"/>
</dbReference>
<dbReference type="Pfam" id="PF00903">
    <property type="entry name" value="Glyoxalase"/>
    <property type="match status" value="1"/>
</dbReference>